<evidence type="ECO:0000256" key="9">
    <source>
        <dbReference type="ARBA" id="ARBA00023067"/>
    </source>
</evidence>
<dbReference type="PANTHER" id="PTHR13108">
    <property type="entry name" value="CONDENSIN COMPLEX SUBUNIT 2"/>
    <property type="match status" value="1"/>
</dbReference>
<name>A0AAV1XDD3_LUPLU</name>
<proteinExistence type="inferred from homology"/>
<dbReference type="GO" id="GO:0007076">
    <property type="term" value="P:mitotic chromosome condensation"/>
    <property type="evidence" value="ECO:0007669"/>
    <property type="project" value="InterPro"/>
</dbReference>
<evidence type="ECO:0000313" key="11">
    <source>
        <dbReference type="EMBL" id="CAL0319745.1"/>
    </source>
</evidence>
<dbReference type="AlphaFoldDB" id="A0AAV1XDD3"/>
<dbReference type="GO" id="GO:0005737">
    <property type="term" value="C:cytoplasm"/>
    <property type="evidence" value="ECO:0007669"/>
    <property type="project" value="UniProtKB-SubCell"/>
</dbReference>
<dbReference type="PANTHER" id="PTHR13108:SF9">
    <property type="entry name" value="CONDENSIN COMPLEX SUBUNIT 2"/>
    <property type="match status" value="1"/>
</dbReference>
<dbReference type="Proteomes" id="UP001497480">
    <property type="component" value="Unassembled WGS sequence"/>
</dbReference>
<organism evidence="11 12">
    <name type="scientific">Lupinus luteus</name>
    <name type="common">European yellow lupine</name>
    <dbReference type="NCBI Taxonomy" id="3873"/>
    <lineage>
        <taxon>Eukaryota</taxon>
        <taxon>Viridiplantae</taxon>
        <taxon>Streptophyta</taxon>
        <taxon>Embryophyta</taxon>
        <taxon>Tracheophyta</taxon>
        <taxon>Spermatophyta</taxon>
        <taxon>Magnoliopsida</taxon>
        <taxon>eudicotyledons</taxon>
        <taxon>Gunneridae</taxon>
        <taxon>Pentapetalae</taxon>
        <taxon>rosids</taxon>
        <taxon>fabids</taxon>
        <taxon>Fabales</taxon>
        <taxon>Fabaceae</taxon>
        <taxon>Papilionoideae</taxon>
        <taxon>50 kb inversion clade</taxon>
        <taxon>genistoids sensu lato</taxon>
        <taxon>core genistoids</taxon>
        <taxon>Genisteae</taxon>
        <taxon>Lupinus</taxon>
    </lineage>
</organism>
<protein>
    <recommendedName>
        <fullName evidence="4">Condensin complex subunit 2</fullName>
    </recommendedName>
</protein>
<keyword evidence="5" id="KW-0158">Chromosome</keyword>
<evidence type="ECO:0000256" key="8">
    <source>
        <dbReference type="ARBA" id="ARBA00022776"/>
    </source>
</evidence>
<accession>A0AAV1XDD3</accession>
<keyword evidence="9" id="KW-0226">DNA condensation</keyword>
<evidence type="ECO:0000256" key="7">
    <source>
        <dbReference type="ARBA" id="ARBA00022618"/>
    </source>
</evidence>
<evidence type="ECO:0000313" key="12">
    <source>
        <dbReference type="Proteomes" id="UP001497480"/>
    </source>
</evidence>
<evidence type="ECO:0000256" key="5">
    <source>
        <dbReference type="ARBA" id="ARBA00022454"/>
    </source>
</evidence>
<comment type="similarity">
    <text evidence="3">Belongs to the CND2 (condensin subunit 2) family.</text>
</comment>
<evidence type="ECO:0000256" key="6">
    <source>
        <dbReference type="ARBA" id="ARBA00022490"/>
    </source>
</evidence>
<keyword evidence="10" id="KW-0131">Cell cycle</keyword>
<evidence type="ECO:0000256" key="2">
    <source>
        <dbReference type="ARBA" id="ARBA00004496"/>
    </source>
</evidence>
<keyword evidence="7" id="KW-0132">Cell division</keyword>
<evidence type="ECO:0000256" key="10">
    <source>
        <dbReference type="ARBA" id="ARBA00023306"/>
    </source>
</evidence>
<dbReference type="GO" id="GO:0000796">
    <property type="term" value="C:condensin complex"/>
    <property type="evidence" value="ECO:0007669"/>
    <property type="project" value="InterPro"/>
</dbReference>
<comment type="subcellular location">
    <subcellularLocation>
        <location evidence="1">Chromosome</location>
    </subcellularLocation>
    <subcellularLocation>
        <location evidence="2">Cytoplasm</location>
    </subcellularLocation>
</comment>
<evidence type="ECO:0000256" key="1">
    <source>
        <dbReference type="ARBA" id="ARBA00004286"/>
    </source>
</evidence>
<reference evidence="11 12" key="1">
    <citation type="submission" date="2024-03" db="EMBL/GenBank/DDBJ databases">
        <authorList>
            <person name="Martinez-Hernandez J."/>
        </authorList>
    </citation>
    <scope>NUCLEOTIDE SEQUENCE [LARGE SCALE GENOMIC DNA]</scope>
</reference>
<dbReference type="GO" id="GO:0051301">
    <property type="term" value="P:cell division"/>
    <property type="evidence" value="ECO:0007669"/>
    <property type="project" value="UniProtKB-KW"/>
</dbReference>
<evidence type="ECO:0000256" key="3">
    <source>
        <dbReference type="ARBA" id="ARBA00009471"/>
    </source>
</evidence>
<keyword evidence="6" id="KW-0963">Cytoplasm</keyword>
<dbReference type="Pfam" id="PF05786">
    <property type="entry name" value="Cnd2"/>
    <property type="match status" value="1"/>
</dbReference>
<dbReference type="InterPro" id="IPR022816">
    <property type="entry name" value="Condensin_barren_su2"/>
</dbReference>
<dbReference type="EMBL" id="CAXHTB010000014">
    <property type="protein sequence ID" value="CAL0319745.1"/>
    <property type="molecule type" value="Genomic_DNA"/>
</dbReference>
<keyword evidence="12" id="KW-1185">Reference proteome</keyword>
<keyword evidence="8" id="KW-0498">Mitosis</keyword>
<sequence>MLANFPGECYAAATISDISPHLCFICLLNLANEKGLSIQSCSNLDDLDIHLPQADDALSGTV</sequence>
<evidence type="ECO:0000256" key="4">
    <source>
        <dbReference type="ARBA" id="ARBA00016065"/>
    </source>
</evidence>
<gene>
    <name evidence="11" type="ORF">LLUT_LOCUS20805</name>
</gene>
<comment type="caution">
    <text evidence="11">The sequence shown here is derived from an EMBL/GenBank/DDBJ whole genome shotgun (WGS) entry which is preliminary data.</text>
</comment>
<dbReference type="GO" id="GO:0003682">
    <property type="term" value="F:chromatin binding"/>
    <property type="evidence" value="ECO:0007669"/>
    <property type="project" value="TreeGrafter"/>
</dbReference>